<dbReference type="EMBL" id="JASATX010000003">
    <property type="protein sequence ID" value="MDI2099197.1"/>
    <property type="molecule type" value="Genomic_DNA"/>
</dbReference>
<proteinExistence type="inferred from homology"/>
<accession>A0AAW6TDP7</accession>
<dbReference type="PANTHER" id="PTHR33376">
    <property type="match status" value="1"/>
</dbReference>
<evidence type="ECO:0000313" key="5">
    <source>
        <dbReference type="EMBL" id="MDI2099197.1"/>
    </source>
</evidence>
<evidence type="ECO:0000256" key="2">
    <source>
        <dbReference type="ARBA" id="ARBA00022448"/>
    </source>
</evidence>
<dbReference type="PROSITE" id="PS51257">
    <property type="entry name" value="PROKAR_LIPOPROTEIN"/>
    <property type="match status" value="1"/>
</dbReference>
<evidence type="ECO:0000256" key="1">
    <source>
        <dbReference type="ARBA" id="ARBA00009023"/>
    </source>
</evidence>
<dbReference type="NCBIfam" id="NF037995">
    <property type="entry name" value="TRAP_S1"/>
    <property type="match status" value="1"/>
</dbReference>
<keyword evidence="3 4" id="KW-0732">Signal</keyword>
<feature type="chain" id="PRO_5043499092" evidence="4">
    <location>
        <begin position="28"/>
        <end position="339"/>
    </location>
</feature>
<dbReference type="Pfam" id="PF03480">
    <property type="entry name" value="DctP"/>
    <property type="match status" value="1"/>
</dbReference>
<reference evidence="5 6" key="1">
    <citation type="submission" date="2023-04" db="EMBL/GenBank/DDBJ databases">
        <title>Klugiella caeni sp. nov. isolated from the sludge of biochemical tank.</title>
        <authorList>
            <person name="Geng K."/>
        </authorList>
    </citation>
    <scope>NUCLEOTIDE SEQUENCE [LARGE SCALE GENOMIC DNA]</scope>
    <source>
        <strain evidence="5 6">YN-L-19</strain>
    </source>
</reference>
<gene>
    <name evidence="5" type="primary">dctP</name>
    <name evidence="5" type="ORF">QF206_09515</name>
</gene>
<protein>
    <submittedName>
        <fullName evidence="5">TRAP transporter substrate-binding protein DctP</fullName>
    </submittedName>
</protein>
<keyword evidence="2" id="KW-0813">Transport</keyword>
<dbReference type="Proteomes" id="UP001321506">
    <property type="component" value="Unassembled WGS sequence"/>
</dbReference>
<dbReference type="AlphaFoldDB" id="A0AAW6TDP7"/>
<dbReference type="InterPro" id="IPR018389">
    <property type="entry name" value="DctP_fam"/>
</dbReference>
<keyword evidence="6" id="KW-1185">Reference proteome</keyword>
<evidence type="ECO:0000256" key="4">
    <source>
        <dbReference type="SAM" id="SignalP"/>
    </source>
</evidence>
<feature type="signal peptide" evidence="4">
    <location>
        <begin position="1"/>
        <end position="27"/>
    </location>
</feature>
<dbReference type="RefSeq" id="WP_281488976.1">
    <property type="nucleotide sequence ID" value="NZ_CP159582.1"/>
</dbReference>
<evidence type="ECO:0000313" key="6">
    <source>
        <dbReference type="Proteomes" id="UP001321506"/>
    </source>
</evidence>
<dbReference type="InterPro" id="IPR038404">
    <property type="entry name" value="TRAP_DctP_sf"/>
</dbReference>
<comment type="caution">
    <text evidence="5">The sequence shown here is derived from an EMBL/GenBank/DDBJ whole genome shotgun (WGS) entry which is preliminary data.</text>
</comment>
<organism evidence="5 6">
    <name type="scientific">Ruicaihuangia caeni</name>
    <dbReference type="NCBI Taxonomy" id="3042517"/>
    <lineage>
        <taxon>Bacteria</taxon>
        <taxon>Bacillati</taxon>
        <taxon>Actinomycetota</taxon>
        <taxon>Actinomycetes</taxon>
        <taxon>Micrococcales</taxon>
        <taxon>Microbacteriaceae</taxon>
        <taxon>Ruicaihuangia</taxon>
    </lineage>
</organism>
<sequence length="339" mass="36172">MKLKSRALTAVVGLAAAGLVVSGCSTASNDAGNGDDAPAETITIRVSSVNPADSIYGKTIDEVAASVNEKSDGALKLEVFHAGQIGTTSDTAQQAASGEDIITFIDAGTASSLGNPDMAILGGPFLFENNDQALKFAQSDVFKEMTETLAEEGNLRVLALNWLDGPRHMWGKNAYPEPTDLEGVKVRTPPIETWDRTFKPLGAVTTTIENTEAYSALEQGVVEAAEGPVNGTVAQKWHEVAPQLTLTAHFRTFLGYAIGEATWKKLTPELQELLIDEFTAGGEVATERFAEAEKETLDRITSEEGVTVHEANLAAYQKATAGFYDSYGDLLDRVREAGK</sequence>
<dbReference type="GO" id="GO:0055085">
    <property type="term" value="P:transmembrane transport"/>
    <property type="evidence" value="ECO:0007669"/>
    <property type="project" value="InterPro"/>
</dbReference>
<name>A0AAW6TDP7_9MICO</name>
<comment type="similarity">
    <text evidence="1">Belongs to the bacterial solute-binding protein 7 family.</text>
</comment>
<dbReference type="Gene3D" id="3.40.190.170">
    <property type="entry name" value="Bacterial extracellular solute-binding protein, family 7"/>
    <property type="match status" value="1"/>
</dbReference>
<dbReference type="PANTHER" id="PTHR33376:SF7">
    <property type="entry name" value="C4-DICARBOXYLATE-BINDING PROTEIN DCTB"/>
    <property type="match status" value="1"/>
</dbReference>
<evidence type="ECO:0000256" key="3">
    <source>
        <dbReference type="ARBA" id="ARBA00022729"/>
    </source>
</evidence>